<sequence length="72" mass="8201">MHNVQVLRHKKTQTIYPLHGSSSTLHFFNFFTRIYIWTVHLTSHGSPIAFSLIPHTSHKTTSDLLSLSLSAI</sequence>
<dbReference type="Gramene" id="mRNA:HanXRQr2_Chr10g0431111">
    <property type="protein sequence ID" value="CDS:HanXRQr2_Chr10g0431111.1"/>
    <property type="gene ID" value="HanXRQr2_Chr10g0431111"/>
</dbReference>
<dbReference type="AlphaFoldDB" id="A0A9K3HWL7"/>
<protein>
    <submittedName>
        <fullName evidence="1">Uncharacterized protein</fullName>
    </submittedName>
</protein>
<evidence type="ECO:0000313" key="2">
    <source>
        <dbReference type="Proteomes" id="UP000215914"/>
    </source>
</evidence>
<comment type="caution">
    <text evidence="1">The sequence shown here is derived from an EMBL/GenBank/DDBJ whole genome shotgun (WGS) entry which is preliminary data.</text>
</comment>
<evidence type="ECO:0000313" key="1">
    <source>
        <dbReference type="EMBL" id="KAF5785656.1"/>
    </source>
</evidence>
<dbReference type="EMBL" id="MNCJ02000325">
    <property type="protein sequence ID" value="KAF5785656.1"/>
    <property type="molecule type" value="Genomic_DNA"/>
</dbReference>
<name>A0A9K3HWL7_HELAN</name>
<keyword evidence="2" id="KW-1185">Reference proteome</keyword>
<organism evidence="1 2">
    <name type="scientific">Helianthus annuus</name>
    <name type="common">Common sunflower</name>
    <dbReference type="NCBI Taxonomy" id="4232"/>
    <lineage>
        <taxon>Eukaryota</taxon>
        <taxon>Viridiplantae</taxon>
        <taxon>Streptophyta</taxon>
        <taxon>Embryophyta</taxon>
        <taxon>Tracheophyta</taxon>
        <taxon>Spermatophyta</taxon>
        <taxon>Magnoliopsida</taxon>
        <taxon>eudicotyledons</taxon>
        <taxon>Gunneridae</taxon>
        <taxon>Pentapetalae</taxon>
        <taxon>asterids</taxon>
        <taxon>campanulids</taxon>
        <taxon>Asterales</taxon>
        <taxon>Asteraceae</taxon>
        <taxon>Asteroideae</taxon>
        <taxon>Heliantheae alliance</taxon>
        <taxon>Heliantheae</taxon>
        <taxon>Helianthus</taxon>
    </lineage>
</organism>
<reference evidence="1" key="2">
    <citation type="submission" date="2020-06" db="EMBL/GenBank/DDBJ databases">
        <title>Helianthus annuus Genome sequencing and assembly Release 2.</title>
        <authorList>
            <person name="Gouzy J."/>
            <person name="Langlade N."/>
            <person name="Munos S."/>
        </authorList>
    </citation>
    <scope>NUCLEOTIDE SEQUENCE</scope>
    <source>
        <tissue evidence="1">Leaves</tissue>
    </source>
</reference>
<accession>A0A9K3HWL7</accession>
<gene>
    <name evidence="1" type="ORF">HanXRQr2_Chr10g0431111</name>
</gene>
<reference evidence="1" key="1">
    <citation type="journal article" date="2017" name="Nature">
        <title>The sunflower genome provides insights into oil metabolism, flowering and Asterid evolution.</title>
        <authorList>
            <person name="Badouin H."/>
            <person name="Gouzy J."/>
            <person name="Grassa C.J."/>
            <person name="Murat F."/>
            <person name="Staton S.E."/>
            <person name="Cottret L."/>
            <person name="Lelandais-Briere C."/>
            <person name="Owens G.L."/>
            <person name="Carrere S."/>
            <person name="Mayjonade B."/>
            <person name="Legrand L."/>
            <person name="Gill N."/>
            <person name="Kane N.C."/>
            <person name="Bowers J.E."/>
            <person name="Hubner S."/>
            <person name="Bellec A."/>
            <person name="Berard A."/>
            <person name="Berges H."/>
            <person name="Blanchet N."/>
            <person name="Boniface M.C."/>
            <person name="Brunel D."/>
            <person name="Catrice O."/>
            <person name="Chaidir N."/>
            <person name="Claudel C."/>
            <person name="Donnadieu C."/>
            <person name="Faraut T."/>
            <person name="Fievet G."/>
            <person name="Helmstetter N."/>
            <person name="King M."/>
            <person name="Knapp S.J."/>
            <person name="Lai Z."/>
            <person name="Le Paslier M.C."/>
            <person name="Lippi Y."/>
            <person name="Lorenzon L."/>
            <person name="Mandel J.R."/>
            <person name="Marage G."/>
            <person name="Marchand G."/>
            <person name="Marquand E."/>
            <person name="Bret-Mestries E."/>
            <person name="Morien E."/>
            <person name="Nambeesan S."/>
            <person name="Nguyen T."/>
            <person name="Pegot-Espagnet P."/>
            <person name="Pouilly N."/>
            <person name="Raftis F."/>
            <person name="Sallet E."/>
            <person name="Schiex T."/>
            <person name="Thomas J."/>
            <person name="Vandecasteele C."/>
            <person name="Vares D."/>
            <person name="Vear F."/>
            <person name="Vautrin S."/>
            <person name="Crespi M."/>
            <person name="Mangin B."/>
            <person name="Burke J.M."/>
            <person name="Salse J."/>
            <person name="Munos S."/>
            <person name="Vincourt P."/>
            <person name="Rieseberg L.H."/>
            <person name="Langlade N.B."/>
        </authorList>
    </citation>
    <scope>NUCLEOTIDE SEQUENCE</scope>
    <source>
        <tissue evidence="1">Leaves</tissue>
    </source>
</reference>
<proteinExistence type="predicted"/>
<dbReference type="Proteomes" id="UP000215914">
    <property type="component" value="Unassembled WGS sequence"/>
</dbReference>